<dbReference type="PANTHER" id="PTHR30385:SF4">
    <property type="entry name" value="RNA POLYMERASE SIGMA-E FACTOR"/>
    <property type="match status" value="1"/>
</dbReference>
<gene>
    <name evidence="9" type="primary">sigB_1</name>
    <name evidence="9" type="ORF">ERS450000_00097</name>
</gene>
<keyword evidence="3" id="KW-0805">Transcription regulation</keyword>
<keyword evidence="2" id="KW-0749">Sporulation</keyword>
<dbReference type="PRINTS" id="PR00046">
    <property type="entry name" value="SIGMA70FCT"/>
</dbReference>
<dbReference type="EMBL" id="LN868938">
    <property type="protein sequence ID" value="CRY73360.1"/>
    <property type="molecule type" value="Genomic_DNA"/>
</dbReference>
<dbReference type="PANTHER" id="PTHR30385">
    <property type="entry name" value="SIGMA FACTOR F FLAGELLAR"/>
    <property type="match status" value="1"/>
</dbReference>
<feature type="region of interest" description="Disordered" evidence="7">
    <location>
        <begin position="1"/>
        <end position="24"/>
    </location>
</feature>
<dbReference type="CDD" id="cd06171">
    <property type="entry name" value="Sigma70_r4"/>
    <property type="match status" value="1"/>
</dbReference>
<keyword evidence="5" id="KW-0238">DNA-binding</keyword>
<evidence type="ECO:0000256" key="2">
    <source>
        <dbReference type="ARBA" id="ARBA00022969"/>
    </source>
</evidence>
<dbReference type="RefSeq" id="WP_060589754.1">
    <property type="nucleotide sequence ID" value="NZ_CAACYE020000001.1"/>
</dbReference>
<evidence type="ECO:0000256" key="3">
    <source>
        <dbReference type="ARBA" id="ARBA00023015"/>
    </source>
</evidence>
<feature type="compositionally biased region" description="Low complexity" evidence="7">
    <location>
        <begin position="1"/>
        <end position="19"/>
    </location>
</feature>
<keyword evidence="6" id="KW-0804">Transcription</keyword>
<dbReference type="Pfam" id="PF04545">
    <property type="entry name" value="Sigma70_r4"/>
    <property type="match status" value="1"/>
</dbReference>
<dbReference type="InterPro" id="IPR007624">
    <property type="entry name" value="RNA_pol_sigma70_r3"/>
</dbReference>
<dbReference type="SUPFAM" id="SSF88946">
    <property type="entry name" value="Sigma2 domain of RNA polymerase sigma factors"/>
    <property type="match status" value="1"/>
</dbReference>
<dbReference type="GO" id="GO:0006352">
    <property type="term" value="P:DNA-templated transcription initiation"/>
    <property type="evidence" value="ECO:0007669"/>
    <property type="project" value="InterPro"/>
</dbReference>
<dbReference type="NCBIfam" id="TIGR02937">
    <property type="entry name" value="sigma70-ECF"/>
    <property type="match status" value="1"/>
</dbReference>
<dbReference type="InterPro" id="IPR013325">
    <property type="entry name" value="RNA_pol_sigma_r2"/>
</dbReference>
<dbReference type="InterPro" id="IPR014284">
    <property type="entry name" value="RNA_pol_sigma-70_dom"/>
</dbReference>
<dbReference type="NCBIfam" id="TIGR02980">
    <property type="entry name" value="SigBFG"/>
    <property type="match status" value="1"/>
</dbReference>
<dbReference type="Pfam" id="PF04542">
    <property type="entry name" value="Sigma70_r2"/>
    <property type="match status" value="1"/>
</dbReference>
<accession>A0A0H5NC24</accession>
<dbReference type="Gene3D" id="1.20.140.160">
    <property type="match status" value="1"/>
</dbReference>
<evidence type="ECO:0000313" key="9">
    <source>
        <dbReference type="EMBL" id="CRY73360.1"/>
    </source>
</evidence>
<keyword evidence="4" id="KW-0731">Sigma factor</keyword>
<dbReference type="GO" id="GO:0030435">
    <property type="term" value="P:sporulation resulting in formation of a cellular spore"/>
    <property type="evidence" value="ECO:0007669"/>
    <property type="project" value="UniProtKB-KW"/>
</dbReference>
<dbReference type="Gene3D" id="1.20.120.1810">
    <property type="match status" value="1"/>
</dbReference>
<dbReference type="SUPFAM" id="SSF88659">
    <property type="entry name" value="Sigma3 and sigma4 domains of RNA polymerase sigma factors"/>
    <property type="match status" value="2"/>
</dbReference>
<name>A0A0H5NC24_NOCFR</name>
<dbReference type="AlphaFoldDB" id="A0A0H5NC24"/>
<evidence type="ECO:0000256" key="5">
    <source>
        <dbReference type="ARBA" id="ARBA00023125"/>
    </source>
</evidence>
<organism evidence="9 10">
    <name type="scientific">Nocardia farcinica</name>
    <dbReference type="NCBI Taxonomy" id="37329"/>
    <lineage>
        <taxon>Bacteria</taxon>
        <taxon>Bacillati</taxon>
        <taxon>Actinomycetota</taxon>
        <taxon>Actinomycetes</taxon>
        <taxon>Mycobacteriales</taxon>
        <taxon>Nocardiaceae</taxon>
        <taxon>Nocardia</taxon>
    </lineage>
</organism>
<evidence type="ECO:0000313" key="10">
    <source>
        <dbReference type="Proteomes" id="UP000057820"/>
    </source>
</evidence>
<evidence type="ECO:0000256" key="4">
    <source>
        <dbReference type="ARBA" id="ARBA00023082"/>
    </source>
</evidence>
<dbReference type="InterPro" id="IPR000943">
    <property type="entry name" value="RNA_pol_sigma70"/>
</dbReference>
<protein>
    <submittedName>
        <fullName evidence="9">Sigma-37</fullName>
    </submittedName>
</protein>
<comment type="similarity">
    <text evidence="1">Belongs to the sigma-70 factor family.</text>
</comment>
<dbReference type="PROSITE" id="PS50943">
    <property type="entry name" value="HTH_CROC1"/>
    <property type="match status" value="1"/>
</dbReference>
<evidence type="ECO:0000256" key="1">
    <source>
        <dbReference type="ARBA" id="ARBA00007788"/>
    </source>
</evidence>
<reference evidence="10" key="1">
    <citation type="submission" date="2015-03" db="EMBL/GenBank/DDBJ databases">
        <authorList>
            <consortium name="Pathogen Informatics"/>
        </authorList>
    </citation>
    <scope>NUCLEOTIDE SEQUENCE [LARGE SCALE GENOMIC DNA]</scope>
    <source>
        <strain evidence="10">NCTC11134</strain>
    </source>
</reference>
<proteinExistence type="inferred from homology"/>
<dbReference type="Proteomes" id="UP000057820">
    <property type="component" value="Chromosome 1"/>
</dbReference>
<dbReference type="GO" id="GO:0016987">
    <property type="term" value="F:sigma factor activity"/>
    <property type="evidence" value="ECO:0007669"/>
    <property type="project" value="UniProtKB-KW"/>
</dbReference>
<sequence length="281" mass="31539">MLETAATTRTTTRPTARRPGQAEDSYDNIEPWFAELAALDEHDPRRRALREHIIGLCLPLADHIARRFSGRGEAFDDLHQTARLGLVQAVDRFDVRRGSSFLAFAVPTIMGEVRRHFRDHTWALRVPRRAKELQAMIGPATEKLSQRHGRMPTAREIAAELDVELVEVTRALVAANAYSTNTLHAVGRDDDGNVGLSIGDSLGTEEPCYRLMEDAMAVRPLIAALPERERQVLIWRFYDSLTQSQIAERLGVSQMQVSRILNRTLTRLREEALAEPTAAVA</sequence>
<dbReference type="InterPro" id="IPR014322">
    <property type="entry name" value="RNA_pol_sigma-B/F/G"/>
</dbReference>
<evidence type="ECO:0000259" key="8">
    <source>
        <dbReference type="PROSITE" id="PS50943"/>
    </source>
</evidence>
<feature type="domain" description="HTH cro/C1-type" evidence="8">
    <location>
        <begin position="241"/>
        <end position="262"/>
    </location>
</feature>
<dbReference type="InterPro" id="IPR007627">
    <property type="entry name" value="RNA_pol_sigma70_r2"/>
</dbReference>
<evidence type="ECO:0000256" key="6">
    <source>
        <dbReference type="ARBA" id="ARBA00023163"/>
    </source>
</evidence>
<dbReference type="GO" id="GO:0003677">
    <property type="term" value="F:DNA binding"/>
    <property type="evidence" value="ECO:0007669"/>
    <property type="project" value="UniProtKB-KW"/>
</dbReference>
<dbReference type="InterPro" id="IPR013324">
    <property type="entry name" value="RNA_pol_sigma_r3/r4-like"/>
</dbReference>
<dbReference type="KEGG" id="nfr:ERS450000_00097"/>
<dbReference type="Pfam" id="PF04539">
    <property type="entry name" value="Sigma70_r3"/>
    <property type="match status" value="1"/>
</dbReference>
<evidence type="ECO:0000256" key="7">
    <source>
        <dbReference type="SAM" id="MobiDB-lite"/>
    </source>
</evidence>
<dbReference type="InterPro" id="IPR001387">
    <property type="entry name" value="Cro/C1-type_HTH"/>
</dbReference>
<dbReference type="InterPro" id="IPR007630">
    <property type="entry name" value="RNA_pol_sigma70_r4"/>
</dbReference>